<feature type="compositionally biased region" description="Gly residues" evidence="1">
    <location>
        <begin position="58"/>
        <end position="75"/>
    </location>
</feature>
<reference evidence="2" key="2">
    <citation type="submission" date="2020-09" db="EMBL/GenBank/DDBJ databases">
        <authorList>
            <person name="Sun Q."/>
            <person name="Ohkuma M."/>
        </authorList>
    </citation>
    <scope>NUCLEOTIDE SEQUENCE</scope>
    <source>
        <strain evidence="2">JCM 4477</strain>
    </source>
</reference>
<accession>A0A919B0S8</accession>
<dbReference type="Proteomes" id="UP000630718">
    <property type="component" value="Unassembled WGS sequence"/>
</dbReference>
<gene>
    <name evidence="2" type="ORF">GCM10018772_68620</name>
</gene>
<sequence>MQGQVAQAGRAGGPDMVLGPGPQPVTEFEFGDRLVRGVGREARDPHAVRVRDPQLGPGMRGEGQLSGGDVVGSGV</sequence>
<keyword evidence="3" id="KW-1185">Reference proteome</keyword>
<protein>
    <submittedName>
        <fullName evidence="2">Uncharacterized protein</fullName>
    </submittedName>
</protein>
<dbReference type="AlphaFoldDB" id="A0A919B0S8"/>
<comment type="caution">
    <text evidence="2">The sequence shown here is derived from an EMBL/GenBank/DDBJ whole genome shotgun (WGS) entry which is preliminary data.</text>
</comment>
<dbReference type="EMBL" id="BNBI01000023">
    <property type="protein sequence ID" value="GHF33270.1"/>
    <property type="molecule type" value="Genomic_DNA"/>
</dbReference>
<evidence type="ECO:0000256" key="1">
    <source>
        <dbReference type="SAM" id="MobiDB-lite"/>
    </source>
</evidence>
<feature type="compositionally biased region" description="Basic and acidic residues" evidence="1">
    <location>
        <begin position="39"/>
        <end position="52"/>
    </location>
</feature>
<feature type="region of interest" description="Disordered" evidence="1">
    <location>
        <begin position="1"/>
        <end position="25"/>
    </location>
</feature>
<organism evidence="2 3">
    <name type="scientific">Streptomyces fumanus</name>
    <dbReference type="NCBI Taxonomy" id="67302"/>
    <lineage>
        <taxon>Bacteria</taxon>
        <taxon>Bacillati</taxon>
        <taxon>Actinomycetota</taxon>
        <taxon>Actinomycetes</taxon>
        <taxon>Kitasatosporales</taxon>
        <taxon>Streptomycetaceae</taxon>
        <taxon>Streptomyces</taxon>
    </lineage>
</organism>
<name>A0A919B0S8_9ACTN</name>
<proteinExistence type="predicted"/>
<reference evidence="2" key="1">
    <citation type="journal article" date="2014" name="Int. J. Syst. Evol. Microbiol.">
        <title>Complete genome sequence of Corynebacterium casei LMG S-19264T (=DSM 44701T), isolated from a smear-ripened cheese.</title>
        <authorList>
            <consortium name="US DOE Joint Genome Institute (JGI-PGF)"/>
            <person name="Walter F."/>
            <person name="Albersmeier A."/>
            <person name="Kalinowski J."/>
            <person name="Ruckert C."/>
        </authorList>
    </citation>
    <scope>NUCLEOTIDE SEQUENCE</scope>
    <source>
        <strain evidence="2">JCM 4477</strain>
    </source>
</reference>
<feature type="region of interest" description="Disordered" evidence="1">
    <location>
        <begin position="39"/>
        <end position="75"/>
    </location>
</feature>
<evidence type="ECO:0000313" key="3">
    <source>
        <dbReference type="Proteomes" id="UP000630718"/>
    </source>
</evidence>
<evidence type="ECO:0000313" key="2">
    <source>
        <dbReference type="EMBL" id="GHF33270.1"/>
    </source>
</evidence>